<evidence type="ECO:0000256" key="5">
    <source>
        <dbReference type="SAM" id="MobiDB-lite"/>
    </source>
</evidence>
<dbReference type="FunFam" id="1.10.10.60:FF:000007">
    <property type="entry name" value="Two-component response regulator"/>
    <property type="match status" value="1"/>
</dbReference>
<feature type="region of interest" description="Disordered" evidence="5">
    <location>
        <begin position="69"/>
        <end position="96"/>
    </location>
</feature>
<keyword evidence="7" id="KW-1185">Reference proteome</keyword>
<name>A0A8S1ILH7_9CHLO</name>
<dbReference type="InterPro" id="IPR044841">
    <property type="entry name" value="LUX/BOA-like"/>
</dbReference>
<sequence>MAGSGFGDVMSNWGLGVAPGNAQASAGQGAAEQGAGPNLLHRSELVPIDQTLMSPALAHAFAIPSTGVPLSDDGCVPPGQDLRPGEEATRSGGLPMSVQANSADAWTPNPGVSQRFFPGGLMGVPPAGDRGCGPGCNPQMPQMSLPLPLGMAAVGGQVGLPGLALMPQGPQDGIQQGGWDAMQALRTEPAAQWKGLTCLAAGQEQQLQLQQQLHQQLQLQEQQQQQQRQLQQQQQQQQLQLQQQQQQQQLRLQQQQQQQQLWGVDEKPQRRTRVFWTTDLKKRFENAVKELGLDHATPKQILKLMLVEGLTRENVASHLQKFRVKHKKPEGQSRHKKSSSGLAGSVAGNPEGDKGMNDETGDEEEPEASESTQDGEQEGMSACSIPPARSDRMKDIAPEAMNKDGCA</sequence>
<dbReference type="Proteomes" id="UP000708148">
    <property type="component" value="Unassembled WGS sequence"/>
</dbReference>
<feature type="compositionally biased region" description="Acidic residues" evidence="5">
    <location>
        <begin position="359"/>
        <end position="377"/>
    </location>
</feature>
<accession>A0A8S1ILH7</accession>
<organism evidence="6 7">
    <name type="scientific">Ostreobium quekettii</name>
    <dbReference type="NCBI Taxonomy" id="121088"/>
    <lineage>
        <taxon>Eukaryota</taxon>
        <taxon>Viridiplantae</taxon>
        <taxon>Chlorophyta</taxon>
        <taxon>core chlorophytes</taxon>
        <taxon>Ulvophyceae</taxon>
        <taxon>TCBD clade</taxon>
        <taxon>Bryopsidales</taxon>
        <taxon>Ostreobineae</taxon>
        <taxon>Ostreobiaceae</taxon>
        <taxon>Ostreobium</taxon>
    </lineage>
</organism>
<dbReference type="InterPro" id="IPR009057">
    <property type="entry name" value="Homeodomain-like_sf"/>
</dbReference>
<dbReference type="AlphaFoldDB" id="A0A8S1ILH7"/>
<keyword evidence="4" id="KW-0175">Coiled coil</keyword>
<dbReference type="PANTHER" id="PTHR31442:SF40">
    <property type="entry name" value="HOMEODOMAIN-LIKE SUPERFAMILY PROTEIN"/>
    <property type="match status" value="1"/>
</dbReference>
<dbReference type="GO" id="GO:0003700">
    <property type="term" value="F:DNA-binding transcription factor activity"/>
    <property type="evidence" value="ECO:0007669"/>
    <property type="project" value="InterPro"/>
</dbReference>
<evidence type="ECO:0000256" key="2">
    <source>
        <dbReference type="ARBA" id="ARBA00023163"/>
    </source>
</evidence>
<reference evidence="6" key="1">
    <citation type="submission" date="2020-12" db="EMBL/GenBank/DDBJ databases">
        <authorList>
            <person name="Iha C."/>
        </authorList>
    </citation>
    <scope>NUCLEOTIDE SEQUENCE</scope>
</reference>
<gene>
    <name evidence="6" type="ORF">OSTQU699_LOCUS1024</name>
</gene>
<evidence type="ECO:0000313" key="6">
    <source>
        <dbReference type="EMBL" id="CAD7695663.1"/>
    </source>
</evidence>
<comment type="caution">
    <text evidence="6">The sequence shown here is derived from an EMBL/GenBank/DDBJ whole genome shotgun (WGS) entry which is preliminary data.</text>
</comment>
<dbReference type="PANTHER" id="PTHR31442">
    <property type="entry name" value="HOMEODOMAIN-LIKE SUPERFAMILY PROTEIN-RELATED"/>
    <property type="match status" value="1"/>
</dbReference>
<feature type="coiled-coil region" evidence="4">
    <location>
        <begin position="200"/>
        <end position="258"/>
    </location>
</feature>
<dbReference type="EMBL" id="CAJHUC010000374">
    <property type="protein sequence ID" value="CAD7695663.1"/>
    <property type="molecule type" value="Genomic_DNA"/>
</dbReference>
<dbReference type="NCBIfam" id="TIGR01557">
    <property type="entry name" value="myb_SHAQKYF"/>
    <property type="match status" value="1"/>
</dbReference>
<feature type="region of interest" description="Disordered" evidence="5">
    <location>
        <begin position="321"/>
        <end position="407"/>
    </location>
</feature>
<dbReference type="OrthoDB" id="60033at2759"/>
<evidence type="ECO:0000256" key="4">
    <source>
        <dbReference type="SAM" id="Coils"/>
    </source>
</evidence>
<keyword evidence="2" id="KW-0804">Transcription</keyword>
<proteinExistence type="predicted"/>
<dbReference type="InterPro" id="IPR006447">
    <property type="entry name" value="Myb_dom_plants"/>
</dbReference>
<evidence type="ECO:0008006" key="8">
    <source>
        <dbReference type="Google" id="ProtNLM"/>
    </source>
</evidence>
<evidence type="ECO:0000313" key="7">
    <source>
        <dbReference type="Proteomes" id="UP000708148"/>
    </source>
</evidence>
<keyword evidence="3" id="KW-0539">Nucleus</keyword>
<keyword evidence="1" id="KW-0805">Transcription regulation</keyword>
<feature type="compositionally biased region" description="Basic residues" evidence="5">
    <location>
        <begin position="321"/>
        <end position="338"/>
    </location>
</feature>
<dbReference type="Gene3D" id="1.10.10.60">
    <property type="entry name" value="Homeodomain-like"/>
    <property type="match status" value="1"/>
</dbReference>
<dbReference type="GO" id="GO:0003677">
    <property type="term" value="F:DNA binding"/>
    <property type="evidence" value="ECO:0007669"/>
    <property type="project" value="InterPro"/>
</dbReference>
<dbReference type="GO" id="GO:0005634">
    <property type="term" value="C:nucleus"/>
    <property type="evidence" value="ECO:0007669"/>
    <property type="project" value="TreeGrafter"/>
</dbReference>
<protein>
    <recommendedName>
        <fullName evidence="8">HTH myb-type domain-containing protein</fullName>
    </recommendedName>
</protein>
<evidence type="ECO:0000256" key="3">
    <source>
        <dbReference type="ARBA" id="ARBA00023242"/>
    </source>
</evidence>
<dbReference type="SUPFAM" id="SSF46689">
    <property type="entry name" value="Homeodomain-like"/>
    <property type="match status" value="1"/>
</dbReference>
<evidence type="ECO:0000256" key="1">
    <source>
        <dbReference type="ARBA" id="ARBA00023015"/>
    </source>
</evidence>